<proteinExistence type="predicted"/>
<name>A0A822XZ64_NELNU</name>
<sequence>MEPLFNIIRHKSMATWNFHPHPPWEKCKFSGLFIFSKITFNANQTKNNILL</sequence>
<dbReference type="EMBL" id="DUZY01000002">
    <property type="protein sequence ID" value="DAD26924.1"/>
    <property type="molecule type" value="Genomic_DNA"/>
</dbReference>
<accession>A0A822XZ64</accession>
<evidence type="ECO:0000313" key="2">
    <source>
        <dbReference type="Proteomes" id="UP000607653"/>
    </source>
</evidence>
<evidence type="ECO:0000313" key="1">
    <source>
        <dbReference type="EMBL" id="DAD26924.1"/>
    </source>
</evidence>
<dbReference type="AlphaFoldDB" id="A0A822XZ64"/>
<gene>
    <name evidence="1" type="ORF">HUJ06_028392</name>
</gene>
<organism evidence="1 2">
    <name type="scientific">Nelumbo nucifera</name>
    <name type="common">Sacred lotus</name>
    <dbReference type="NCBI Taxonomy" id="4432"/>
    <lineage>
        <taxon>Eukaryota</taxon>
        <taxon>Viridiplantae</taxon>
        <taxon>Streptophyta</taxon>
        <taxon>Embryophyta</taxon>
        <taxon>Tracheophyta</taxon>
        <taxon>Spermatophyta</taxon>
        <taxon>Magnoliopsida</taxon>
        <taxon>Proteales</taxon>
        <taxon>Nelumbonaceae</taxon>
        <taxon>Nelumbo</taxon>
    </lineage>
</organism>
<comment type="caution">
    <text evidence="1">The sequence shown here is derived from an EMBL/GenBank/DDBJ whole genome shotgun (WGS) entry which is preliminary data.</text>
</comment>
<keyword evidence="2" id="KW-1185">Reference proteome</keyword>
<reference evidence="1 2" key="1">
    <citation type="journal article" date="2020" name="Mol. Biol. Evol.">
        <title>Distinct Expression and Methylation Patterns for Genes with Different Fates following a Single Whole-Genome Duplication in Flowering Plants.</title>
        <authorList>
            <person name="Shi T."/>
            <person name="Rahmani R.S."/>
            <person name="Gugger P.F."/>
            <person name="Wang M."/>
            <person name="Li H."/>
            <person name="Zhang Y."/>
            <person name="Li Z."/>
            <person name="Wang Q."/>
            <person name="Van de Peer Y."/>
            <person name="Marchal K."/>
            <person name="Chen J."/>
        </authorList>
    </citation>
    <scope>NUCLEOTIDE SEQUENCE [LARGE SCALE GENOMIC DNA]</scope>
    <source>
        <tissue evidence="1">Leaf</tissue>
    </source>
</reference>
<protein>
    <submittedName>
        <fullName evidence="1">Uncharacterized protein</fullName>
    </submittedName>
</protein>
<dbReference type="Proteomes" id="UP000607653">
    <property type="component" value="Unassembled WGS sequence"/>
</dbReference>